<comment type="caution">
    <text evidence="5">The sequence shown here is derived from an EMBL/GenBank/DDBJ whole genome shotgun (WGS) entry which is preliminary data.</text>
</comment>
<dbReference type="InterPro" id="IPR050204">
    <property type="entry name" value="AraC_XylS_family_regulators"/>
</dbReference>
<dbReference type="SMART" id="SM00342">
    <property type="entry name" value="HTH_ARAC"/>
    <property type="match status" value="1"/>
</dbReference>
<dbReference type="EMBL" id="MASR01000001">
    <property type="protein sequence ID" value="OFE13613.1"/>
    <property type="molecule type" value="Genomic_DNA"/>
</dbReference>
<dbReference type="OrthoDB" id="6003540at2"/>
<evidence type="ECO:0000259" key="4">
    <source>
        <dbReference type="PROSITE" id="PS01124"/>
    </source>
</evidence>
<keyword evidence="2" id="KW-0238">DNA-binding</keyword>
<evidence type="ECO:0000313" key="6">
    <source>
        <dbReference type="Proteomes" id="UP000175669"/>
    </source>
</evidence>
<dbReference type="GO" id="GO:0003700">
    <property type="term" value="F:DNA-binding transcription factor activity"/>
    <property type="evidence" value="ECO:0007669"/>
    <property type="project" value="InterPro"/>
</dbReference>
<dbReference type="RefSeq" id="WP_070117830.1">
    <property type="nucleotide sequence ID" value="NZ_CAXATG010000003.1"/>
</dbReference>
<keyword evidence="3" id="KW-0804">Transcription</keyword>
<accession>A0A1E8CMI8</accession>
<name>A0A1E8CMI8_9GAMM</name>
<dbReference type="Gene3D" id="1.10.10.60">
    <property type="entry name" value="Homeodomain-like"/>
    <property type="match status" value="1"/>
</dbReference>
<sequence length="328" mass="36541">MELPAADVAPDFEHLNTDDASLHENAQAWLSVEYSQIDAGEFSGRITRRDLGPVTIFLEYQNKAVHKRAQVPANRCTISMIDHGHNAARFMRHSMEQNDQLFLMPAMTDCDLVIPGGVSSCYAVMNEGDLLDGIRALGVEGWEQDIDGLQVYNSSSSRQLLEQFASISLNQDYLAPSGSGDGVATGQHLLHQLALIIHQASAVGTNTDSGQYLRERRLEVVRRTRDYILSCLDQHTSPSVVDICKGIGVSARVLQYSFNDFMQITPVAYLRILRLNKVRQQLLMPAHAMVTVTEVATRFGFMHLSNFARDYAGLFGERPSVTLQRSLR</sequence>
<dbReference type="GO" id="GO:0043565">
    <property type="term" value="F:sequence-specific DNA binding"/>
    <property type="evidence" value="ECO:0007669"/>
    <property type="project" value="InterPro"/>
</dbReference>
<feature type="domain" description="HTH araC/xylS-type" evidence="4">
    <location>
        <begin position="222"/>
        <end position="325"/>
    </location>
</feature>
<organism evidence="5 6">
    <name type="scientific">Pseudohongiella acticola</name>
    <dbReference type="NCBI Taxonomy" id="1524254"/>
    <lineage>
        <taxon>Bacteria</taxon>
        <taxon>Pseudomonadati</taxon>
        <taxon>Pseudomonadota</taxon>
        <taxon>Gammaproteobacteria</taxon>
        <taxon>Pseudomonadales</taxon>
        <taxon>Pseudohongiellaceae</taxon>
        <taxon>Pseudohongiella</taxon>
    </lineage>
</organism>
<dbReference type="PROSITE" id="PS01124">
    <property type="entry name" value="HTH_ARAC_FAMILY_2"/>
    <property type="match status" value="1"/>
</dbReference>
<reference evidence="6" key="1">
    <citation type="submission" date="2016-07" db="EMBL/GenBank/DDBJ databases">
        <authorList>
            <person name="Florea S."/>
            <person name="Webb J.S."/>
            <person name="Jaromczyk J."/>
            <person name="Schardl C.L."/>
        </authorList>
    </citation>
    <scope>NUCLEOTIDE SEQUENCE [LARGE SCALE GENOMIC DNA]</scope>
    <source>
        <strain evidence="6">KCTC 42131</strain>
    </source>
</reference>
<dbReference type="AlphaFoldDB" id="A0A1E8CMI8"/>
<dbReference type="STRING" id="1524254.PHACT_11100"/>
<evidence type="ECO:0000256" key="1">
    <source>
        <dbReference type="ARBA" id="ARBA00023015"/>
    </source>
</evidence>
<keyword evidence="1" id="KW-0805">Transcription regulation</keyword>
<dbReference type="Pfam" id="PF12833">
    <property type="entry name" value="HTH_18"/>
    <property type="match status" value="1"/>
</dbReference>
<keyword evidence="6" id="KW-1185">Reference proteome</keyword>
<evidence type="ECO:0000256" key="3">
    <source>
        <dbReference type="ARBA" id="ARBA00023163"/>
    </source>
</evidence>
<evidence type="ECO:0000256" key="2">
    <source>
        <dbReference type="ARBA" id="ARBA00023125"/>
    </source>
</evidence>
<protein>
    <recommendedName>
        <fullName evidence="4">HTH araC/xylS-type domain-containing protein</fullName>
    </recommendedName>
</protein>
<dbReference type="Proteomes" id="UP000175669">
    <property type="component" value="Unassembled WGS sequence"/>
</dbReference>
<gene>
    <name evidence="5" type="ORF">PHACT_11100</name>
</gene>
<dbReference type="PANTHER" id="PTHR46796:SF12">
    <property type="entry name" value="HTH-TYPE DNA-BINDING TRANSCRIPTIONAL ACTIVATOR EUTR"/>
    <property type="match status" value="1"/>
</dbReference>
<proteinExistence type="predicted"/>
<evidence type="ECO:0000313" key="5">
    <source>
        <dbReference type="EMBL" id="OFE13613.1"/>
    </source>
</evidence>
<dbReference type="PANTHER" id="PTHR46796">
    <property type="entry name" value="HTH-TYPE TRANSCRIPTIONAL ACTIVATOR RHAS-RELATED"/>
    <property type="match status" value="1"/>
</dbReference>
<dbReference type="InterPro" id="IPR018060">
    <property type="entry name" value="HTH_AraC"/>
</dbReference>